<dbReference type="GO" id="GO:0000981">
    <property type="term" value="F:DNA-binding transcription factor activity, RNA polymerase II-specific"/>
    <property type="evidence" value="ECO:0007669"/>
    <property type="project" value="InterPro"/>
</dbReference>
<dbReference type="SUPFAM" id="SSF57701">
    <property type="entry name" value="Zn2/Cys6 DNA-binding domain"/>
    <property type="match status" value="1"/>
</dbReference>
<dbReference type="InterPro" id="IPR021858">
    <property type="entry name" value="Fun_TF"/>
</dbReference>
<dbReference type="GO" id="GO:0008270">
    <property type="term" value="F:zinc ion binding"/>
    <property type="evidence" value="ECO:0007669"/>
    <property type="project" value="InterPro"/>
</dbReference>
<protein>
    <recommendedName>
        <fullName evidence="2">Zn(2)-C6 fungal-type domain-containing protein</fullName>
    </recommendedName>
</protein>
<dbReference type="EMBL" id="ML978070">
    <property type="protein sequence ID" value="KAF2014480.1"/>
    <property type="molecule type" value="Genomic_DNA"/>
</dbReference>
<evidence type="ECO:0000313" key="4">
    <source>
        <dbReference type="Proteomes" id="UP000799778"/>
    </source>
</evidence>
<dbReference type="PROSITE" id="PS00463">
    <property type="entry name" value="ZN2_CY6_FUNGAL_1"/>
    <property type="match status" value="1"/>
</dbReference>
<feature type="domain" description="Zn(2)-C6 fungal-type" evidence="2">
    <location>
        <begin position="8"/>
        <end position="38"/>
    </location>
</feature>
<sequence>MRPSLRRSCAACAKSKHSCDLRTPRCSRCNKRKIECVYANQPLTASLPSPSREAQSGLVTRYPGSHGLVAGHSFGSLDPFESYPQTKLSRAHVQRLIHSFLHKIAFQYYPLDLDANSNPFLVSWWPLALGDPALFHVSLQTACLDEERSAQKGFESSEILMADSVVLLRHKIEDAALAIQDGTINTVITLATIEFGKGNIDVSQMHISGVKRLVDLRGGINAIRQTSPLTARMVSWVSMLIMGKPQFPVQTDDGIGSGIPPIPEWHSEMPDMQWHETGFGDIEIDLDVAIVLVRLRGICLQTRVAPLPTARLHDLTCYVIHRLLLSDPEDKHDQFSPATQAVRYAIILYMLVTHGPTYYPHDGMLHMILSKFRASLEGFKETSRNHGALDVWLIAVGMVVASNTPHYQWFATEAQAIAMSLQLVQWHDILQHMHSMIWIDTPHGEAIFRPHWLAFLPRPEGVPPFDNTWTPAFHDTDKKP</sequence>
<keyword evidence="1" id="KW-0539">Nucleus</keyword>
<evidence type="ECO:0000313" key="3">
    <source>
        <dbReference type="EMBL" id="KAF2014480.1"/>
    </source>
</evidence>
<dbReference type="Proteomes" id="UP000799778">
    <property type="component" value="Unassembled WGS sequence"/>
</dbReference>
<dbReference type="GeneID" id="54279386"/>
<dbReference type="Pfam" id="PF00172">
    <property type="entry name" value="Zn_clus"/>
    <property type="match status" value="1"/>
</dbReference>
<dbReference type="PANTHER" id="PTHR37540">
    <property type="entry name" value="TRANSCRIPTION FACTOR (ACR-2), PUTATIVE-RELATED-RELATED"/>
    <property type="match status" value="1"/>
</dbReference>
<accession>A0A6A5XP30</accession>
<dbReference type="CDD" id="cd00067">
    <property type="entry name" value="GAL4"/>
    <property type="match status" value="1"/>
</dbReference>
<dbReference type="Pfam" id="PF11951">
    <property type="entry name" value="Fungal_trans_2"/>
    <property type="match status" value="1"/>
</dbReference>
<evidence type="ECO:0000256" key="1">
    <source>
        <dbReference type="ARBA" id="ARBA00023242"/>
    </source>
</evidence>
<gene>
    <name evidence="3" type="ORF">BU24DRAFT_214973</name>
</gene>
<evidence type="ECO:0000259" key="2">
    <source>
        <dbReference type="PROSITE" id="PS50048"/>
    </source>
</evidence>
<dbReference type="PANTHER" id="PTHR37540:SF5">
    <property type="entry name" value="TRANSCRIPTION FACTOR DOMAIN-CONTAINING PROTEIN"/>
    <property type="match status" value="1"/>
</dbReference>
<proteinExistence type="predicted"/>
<dbReference type="PROSITE" id="PS50048">
    <property type="entry name" value="ZN2_CY6_FUNGAL_2"/>
    <property type="match status" value="1"/>
</dbReference>
<dbReference type="Gene3D" id="4.10.240.10">
    <property type="entry name" value="Zn(2)-C6 fungal-type DNA-binding domain"/>
    <property type="match status" value="1"/>
</dbReference>
<dbReference type="OrthoDB" id="4158087at2759"/>
<dbReference type="InterPro" id="IPR036864">
    <property type="entry name" value="Zn2-C6_fun-type_DNA-bd_sf"/>
</dbReference>
<organism evidence="3 4">
    <name type="scientific">Aaosphaeria arxii CBS 175.79</name>
    <dbReference type="NCBI Taxonomy" id="1450172"/>
    <lineage>
        <taxon>Eukaryota</taxon>
        <taxon>Fungi</taxon>
        <taxon>Dikarya</taxon>
        <taxon>Ascomycota</taxon>
        <taxon>Pezizomycotina</taxon>
        <taxon>Dothideomycetes</taxon>
        <taxon>Pleosporomycetidae</taxon>
        <taxon>Pleosporales</taxon>
        <taxon>Pleosporales incertae sedis</taxon>
        <taxon>Aaosphaeria</taxon>
    </lineage>
</organism>
<name>A0A6A5XP30_9PLEO</name>
<dbReference type="InterPro" id="IPR001138">
    <property type="entry name" value="Zn2Cys6_DnaBD"/>
</dbReference>
<reference evidence="3" key="1">
    <citation type="journal article" date="2020" name="Stud. Mycol.">
        <title>101 Dothideomycetes genomes: a test case for predicting lifestyles and emergence of pathogens.</title>
        <authorList>
            <person name="Haridas S."/>
            <person name="Albert R."/>
            <person name="Binder M."/>
            <person name="Bloem J."/>
            <person name="Labutti K."/>
            <person name="Salamov A."/>
            <person name="Andreopoulos B."/>
            <person name="Baker S."/>
            <person name="Barry K."/>
            <person name="Bills G."/>
            <person name="Bluhm B."/>
            <person name="Cannon C."/>
            <person name="Castanera R."/>
            <person name="Culley D."/>
            <person name="Daum C."/>
            <person name="Ezra D."/>
            <person name="Gonzalez J."/>
            <person name="Henrissat B."/>
            <person name="Kuo A."/>
            <person name="Liang C."/>
            <person name="Lipzen A."/>
            <person name="Lutzoni F."/>
            <person name="Magnuson J."/>
            <person name="Mondo S."/>
            <person name="Nolan M."/>
            <person name="Ohm R."/>
            <person name="Pangilinan J."/>
            <person name="Park H.-J."/>
            <person name="Ramirez L."/>
            <person name="Alfaro M."/>
            <person name="Sun H."/>
            <person name="Tritt A."/>
            <person name="Yoshinaga Y."/>
            <person name="Zwiers L.-H."/>
            <person name="Turgeon B."/>
            <person name="Goodwin S."/>
            <person name="Spatafora J."/>
            <person name="Crous P."/>
            <person name="Grigoriev I."/>
        </authorList>
    </citation>
    <scope>NUCLEOTIDE SEQUENCE</scope>
    <source>
        <strain evidence="3">CBS 175.79</strain>
    </source>
</reference>
<keyword evidence="4" id="KW-1185">Reference proteome</keyword>
<dbReference type="AlphaFoldDB" id="A0A6A5XP30"/>
<dbReference type="RefSeq" id="XP_033382819.1">
    <property type="nucleotide sequence ID" value="XM_033521989.1"/>
</dbReference>
<dbReference type="SMART" id="SM00066">
    <property type="entry name" value="GAL4"/>
    <property type="match status" value="1"/>
</dbReference>